<evidence type="ECO:0000313" key="2">
    <source>
        <dbReference type="Proteomes" id="UP000679992"/>
    </source>
</evidence>
<dbReference type="EMBL" id="BOSL01000013">
    <property type="protein sequence ID" value="GIP54741.1"/>
    <property type="molecule type" value="Genomic_DNA"/>
</dbReference>
<dbReference type="Proteomes" id="UP000679992">
    <property type="component" value="Unassembled WGS sequence"/>
</dbReference>
<sequence length="43" mass="5144">MTAYTPNYYRHKSVNPRINKRKFKTFLRALIWALAIFVKEVAS</sequence>
<proteinExistence type="predicted"/>
<comment type="caution">
    <text evidence="1">The sequence shown here is derived from an EMBL/GenBank/DDBJ whole genome shotgun (WGS) entry which is preliminary data.</text>
</comment>
<evidence type="ECO:0008006" key="3">
    <source>
        <dbReference type="Google" id="ProtNLM"/>
    </source>
</evidence>
<evidence type="ECO:0000313" key="1">
    <source>
        <dbReference type="EMBL" id="GIP54741.1"/>
    </source>
</evidence>
<name>A0ABQ4MFG8_9BACL</name>
<gene>
    <name evidence="1" type="ORF">J42TS3_37760</name>
</gene>
<organism evidence="1 2">
    <name type="scientific">Paenibacillus vini</name>
    <dbReference type="NCBI Taxonomy" id="1476024"/>
    <lineage>
        <taxon>Bacteria</taxon>
        <taxon>Bacillati</taxon>
        <taxon>Bacillota</taxon>
        <taxon>Bacilli</taxon>
        <taxon>Bacillales</taxon>
        <taxon>Paenibacillaceae</taxon>
        <taxon>Paenibacillus</taxon>
    </lineage>
</organism>
<accession>A0ABQ4MFG8</accession>
<protein>
    <recommendedName>
        <fullName evidence="3">Transposase</fullName>
    </recommendedName>
</protein>
<keyword evidence="2" id="KW-1185">Reference proteome</keyword>
<reference evidence="1 2" key="1">
    <citation type="submission" date="2021-03" db="EMBL/GenBank/DDBJ databases">
        <title>Antimicrobial resistance genes in bacteria isolated from Japanese honey, and their potential for conferring macrolide and lincosamide resistance in the American foulbrood pathogen Paenibacillus larvae.</title>
        <authorList>
            <person name="Okamoto M."/>
            <person name="Kumagai M."/>
            <person name="Kanamori H."/>
            <person name="Takamatsu D."/>
        </authorList>
    </citation>
    <scope>NUCLEOTIDE SEQUENCE [LARGE SCALE GENOMIC DNA]</scope>
    <source>
        <strain evidence="1 2">J42TS3</strain>
    </source>
</reference>